<evidence type="ECO:0000313" key="8">
    <source>
        <dbReference type="Proteomes" id="UP001292571"/>
    </source>
</evidence>
<dbReference type="InterPro" id="IPR011659">
    <property type="entry name" value="WD40"/>
</dbReference>
<dbReference type="Proteomes" id="UP001292571">
    <property type="component" value="Unassembled WGS sequence"/>
</dbReference>
<reference evidence="7 8" key="1">
    <citation type="submission" date="2023-12" db="EMBL/GenBank/DDBJ databases">
        <title>Pseudomonas sp. T5W1.</title>
        <authorList>
            <person name="Maltman C."/>
        </authorList>
    </citation>
    <scope>NUCLEOTIDE SEQUENCE [LARGE SCALE GENOMIC DNA]</scope>
    <source>
        <strain evidence="7 8">T5W1</strain>
    </source>
</reference>
<evidence type="ECO:0000259" key="6">
    <source>
        <dbReference type="Pfam" id="PF04052"/>
    </source>
</evidence>
<comment type="similarity">
    <text evidence="2 5">Belongs to the TolB family.</text>
</comment>
<dbReference type="PANTHER" id="PTHR36842:SF1">
    <property type="entry name" value="PROTEIN TOLB"/>
    <property type="match status" value="1"/>
</dbReference>
<dbReference type="PANTHER" id="PTHR36842">
    <property type="entry name" value="PROTEIN TOLB HOMOLOG"/>
    <property type="match status" value="1"/>
</dbReference>
<feature type="domain" description="TolB N-terminal" evidence="6">
    <location>
        <begin position="26"/>
        <end position="126"/>
    </location>
</feature>
<feature type="signal peptide" evidence="5">
    <location>
        <begin position="1"/>
        <end position="21"/>
    </location>
</feature>
<evidence type="ECO:0000256" key="5">
    <source>
        <dbReference type="HAMAP-Rule" id="MF_00671"/>
    </source>
</evidence>
<sequence length="432" mass="47533" precursor="true">MNTLMRIVLLGLTLVVGTVQAADPLVISSGTDRATPIAVVPFGWQGGSVLPEDMAEIIGNDLRNSGVFESIPRQNMISLPTQAAEVIYRDWQALGAQYVLVGSIVPSGGRLQIQFALFNVTTQQQVMTGSVGGGVDQLRDMAHHIADQSYEKLTGVKGAFSTRMLYVTAERFAVNNTRYTLQRSDYDGARAVTLLQSREPILSPSFAPDGRRIAYVSFEQKRPRIFVQHIDTGRREQVTNFEGLNGAPAWSPDGNRLAFVLSKDGNPEIYVMDMGTRQLRRVTNQASIDTEPFWGKDGQTLYFTSDRSGKPQIYKTNINSGAAERVTFIGNYNANPKLSADEKTLVMIHRQDGYTVFKVAAQDLQRGNLRILSDTSLDESPTVAPNGTMVVYATRQQGRGVLVLASTNGRVRLPLPTAQGEVREPSWSPYLN</sequence>
<evidence type="ECO:0000256" key="3">
    <source>
        <dbReference type="ARBA" id="ARBA00022729"/>
    </source>
</evidence>
<comment type="function">
    <text evidence="5">Part of the Tol-Pal system, which plays a role in outer membrane invagination during cell division and is important for maintaining outer membrane integrity.</text>
</comment>
<evidence type="ECO:0000256" key="4">
    <source>
        <dbReference type="ARBA" id="ARBA00022764"/>
    </source>
</evidence>
<dbReference type="Pfam" id="PF07676">
    <property type="entry name" value="PD40"/>
    <property type="match status" value="4"/>
</dbReference>
<dbReference type="EMBL" id="JAYEET010000029">
    <property type="protein sequence ID" value="MEA1605999.1"/>
    <property type="molecule type" value="Genomic_DNA"/>
</dbReference>
<organism evidence="7 8">
    <name type="scientific">Pseudomonas spirodelae</name>
    <dbReference type="NCBI Taxonomy" id="3101751"/>
    <lineage>
        <taxon>Bacteria</taxon>
        <taxon>Pseudomonadati</taxon>
        <taxon>Pseudomonadota</taxon>
        <taxon>Gammaproteobacteria</taxon>
        <taxon>Pseudomonadales</taxon>
        <taxon>Pseudomonadaceae</taxon>
        <taxon>Pseudomonas</taxon>
    </lineage>
</organism>
<keyword evidence="5" id="KW-0132">Cell division</keyword>
<dbReference type="SUPFAM" id="SSF52964">
    <property type="entry name" value="TolB, N-terminal domain"/>
    <property type="match status" value="1"/>
</dbReference>
<dbReference type="HAMAP" id="MF_00671">
    <property type="entry name" value="TolB"/>
    <property type="match status" value="1"/>
</dbReference>
<keyword evidence="3 5" id="KW-0732">Signal</keyword>
<comment type="subunit">
    <text evidence="5">The Tol-Pal system is composed of five core proteins: the inner membrane proteins TolA, TolQ and TolR, the periplasmic protein TolB and the outer membrane protein Pal. They form a network linking the inner and outer membranes and the peptidoglycan layer.</text>
</comment>
<keyword evidence="8" id="KW-1185">Reference proteome</keyword>
<evidence type="ECO:0000313" key="7">
    <source>
        <dbReference type="EMBL" id="MEA1605999.1"/>
    </source>
</evidence>
<evidence type="ECO:0000256" key="1">
    <source>
        <dbReference type="ARBA" id="ARBA00004418"/>
    </source>
</evidence>
<dbReference type="Gene3D" id="3.40.50.10070">
    <property type="entry name" value="TolB, N-terminal domain"/>
    <property type="match status" value="1"/>
</dbReference>
<name>A0ABU5P8L7_9PSED</name>
<dbReference type="InterPro" id="IPR014167">
    <property type="entry name" value="Tol-Pal_TolB"/>
</dbReference>
<dbReference type="InterPro" id="IPR007195">
    <property type="entry name" value="TolB_N"/>
</dbReference>
<proteinExistence type="inferred from homology"/>
<dbReference type="Pfam" id="PF04052">
    <property type="entry name" value="TolB_N"/>
    <property type="match status" value="1"/>
</dbReference>
<comment type="caution">
    <text evidence="7">The sequence shown here is derived from an EMBL/GenBank/DDBJ whole genome shotgun (WGS) entry which is preliminary data.</text>
</comment>
<dbReference type="RefSeq" id="WP_322949023.1">
    <property type="nucleotide sequence ID" value="NZ_JAYEET010000029.1"/>
</dbReference>
<gene>
    <name evidence="5 7" type="primary">tolB</name>
    <name evidence="7" type="ORF">SOP97_09245</name>
</gene>
<dbReference type="Gene3D" id="2.120.10.30">
    <property type="entry name" value="TolB, C-terminal domain"/>
    <property type="match status" value="1"/>
</dbReference>
<evidence type="ECO:0000256" key="2">
    <source>
        <dbReference type="ARBA" id="ARBA00009820"/>
    </source>
</evidence>
<dbReference type="InterPro" id="IPR011042">
    <property type="entry name" value="6-blade_b-propeller_TolB-like"/>
</dbReference>
<comment type="subcellular location">
    <subcellularLocation>
        <location evidence="1 5">Periplasm</location>
    </subcellularLocation>
</comment>
<protein>
    <recommendedName>
        <fullName evidence="5">Tol-Pal system protein TolB</fullName>
    </recommendedName>
</protein>
<dbReference type="SUPFAM" id="SSF69304">
    <property type="entry name" value="Tricorn protease N-terminal domain"/>
    <property type="match status" value="1"/>
</dbReference>
<keyword evidence="4 5" id="KW-0574">Periplasm</keyword>
<accession>A0ABU5P8L7</accession>
<feature type="chain" id="PRO_5044931180" description="Tol-Pal system protein TolB" evidence="5">
    <location>
        <begin position="22"/>
        <end position="432"/>
    </location>
</feature>
<keyword evidence="5" id="KW-0131">Cell cycle</keyword>
<dbReference type="NCBIfam" id="TIGR02800">
    <property type="entry name" value="propeller_TolB"/>
    <property type="match status" value="1"/>
</dbReference>